<feature type="region of interest" description="Disordered" evidence="1">
    <location>
        <begin position="97"/>
        <end position="157"/>
    </location>
</feature>
<dbReference type="AlphaFoldDB" id="A0A1H1ZI73"/>
<dbReference type="Proteomes" id="UP000199092">
    <property type="component" value="Chromosome I"/>
</dbReference>
<evidence type="ECO:0000313" key="3">
    <source>
        <dbReference type="Proteomes" id="UP000199092"/>
    </source>
</evidence>
<reference evidence="2 3" key="1">
    <citation type="submission" date="2016-10" db="EMBL/GenBank/DDBJ databases">
        <authorList>
            <person name="de Groot N.N."/>
        </authorList>
    </citation>
    <scope>NUCLEOTIDE SEQUENCE [LARGE SCALE GENOMIC DNA]</scope>
    <source>
        <strain evidence="2 3">DSM 21741</strain>
    </source>
</reference>
<evidence type="ECO:0000313" key="2">
    <source>
        <dbReference type="EMBL" id="SDT33343.1"/>
    </source>
</evidence>
<organism evidence="2 3">
    <name type="scientific">Friedmanniella luteola</name>
    <dbReference type="NCBI Taxonomy" id="546871"/>
    <lineage>
        <taxon>Bacteria</taxon>
        <taxon>Bacillati</taxon>
        <taxon>Actinomycetota</taxon>
        <taxon>Actinomycetes</taxon>
        <taxon>Propionibacteriales</taxon>
        <taxon>Nocardioidaceae</taxon>
        <taxon>Friedmanniella</taxon>
    </lineage>
</organism>
<sequence>MTTPRSVPAGLRPWLVRAGLVVAGAVAGLGLLTTPAHADGGLDGLADTVTGAVRTTTSEASRTTARTVEAVPAQAQKVAARPTRTVTAPVQRTVRRVVEAPARLASRPPTPARSTPATPAPKPRAPQSRPTRAPVTKAHVAKAPVAKAHVAKAPVTRATPVRTVRAAKPADVTRTVTTKAVAPVVRRAVEPVRPVADLVARVTRTPVVDGAVEALPLAPVVSTVDQLTADLSATVDRLPVVPEVLGTVDDVVRPVLDPVLTPVTTLPPLVGPVLPPALGPVRPPVLTPGVPRPGVTTPLVPAVGRAPSSDQAAAARDADPAPVTVARTAAAPAFRPNTPVARTALLGSAVPVLAAAADTVTRTLVADDASQRGAVVGLSLVTGGLAAGAATAAATGTATGLGGGVSLLALLDGGLAALAGAAARRTLRTGRLRAWSLPRLPGFAPD</sequence>
<protein>
    <submittedName>
        <fullName evidence="2">Uncharacterized protein</fullName>
    </submittedName>
</protein>
<dbReference type="EMBL" id="LT629749">
    <property type="protein sequence ID" value="SDT33343.1"/>
    <property type="molecule type" value="Genomic_DNA"/>
</dbReference>
<gene>
    <name evidence="2" type="ORF">SAMN04488543_3790</name>
</gene>
<dbReference type="STRING" id="546871.SAMN04488543_3790"/>
<evidence type="ECO:0000256" key="1">
    <source>
        <dbReference type="SAM" id="MobiDB-lite"/>
    </source>
</evidence>
<keyword evidence="3" id="KW-1185">Reference proteome</keyword>
<feature type="compositionally biased region" description="Low complexity" evidence="1">
    <location>
        <begin position="133"/>
        <end position="156"/>
    </location>
</feature>
<proteinExistence type="predicted"/>
<name>A0A1H1ZI73_9ACTN</name>
<accession>A0A1H1ZI73</accession>